<proteinExistence type="inferred from homology"/>
<evidence type="ECO:0000313" key="10">
    <source>
        <dbReference type="Proteomes" id="UP001231189"/>
    </source>
</evidence>
<dbReference type="Proteomes" id="UP001231189">
    <property type="component" value="Unassembled WGS sequence"/>
</dbReference>
<dbReference type="GO" id="GO:0008270">
    <property type="term" value="F:zinc ion binding"/>
    <property type="evidence" value="ECO:0007669"/>
    <property type="project" value="UniProtKB-KW"/>
</dbReference>
<dbReference type="GO" id="GO:0043565">
    <property type="term" value="F:sequence-specific DNA binding"/>
    <property type="evidence" value="ECO:0007669"/>
    <property type="project" value="InterPro"/>
</dbReference>
<feature type="compositionally biased region" description="Polar residues" evidence="7">
    <location>
        <begin position="123"/>
        <end position="143"/>
    </location>
</feature>
<evidence type="ECO:0000256" key="2">
    <source>
        <dbReference type="ARBA" id="ARBA00022723"/>
    </source>
</evidence>
<accession>A0AAD8WA17</accession>
<evidence type="ECO:0000256" key="6">
    <source>
        <dbReference type="PROSITE-ProRule" id="PRU00094"/>
    </source>
</evidence>
<dbReference type="SMART" id="SM00401">
    <property type="entry name" value="ZnF_GATA"/>
    <property type="match status" value="1"/>
</dbReference>
<comment type="caution">
    <text evidence="9">The sequence shown here is derived from an EMBL/GenBank/DDBJ whole genome shotgun (WGS) entry which is preliminary data.</text>
</comment>
<dbReference type="InterPro" id="IPR013088">
    <property type="entry name" value="Znf_NHR/GATA"/>
</dbReference>
<evidence type="ECO:0000259" key="8">
    <source>
        <dbReference type="PROSITE" id="PS50114"/>
    </source>
</evidence>
<evidence type="ECO:0000256" key="4">
    <source>
        <dbReference type="ARBA" id="ARBA00022833"/>
    </source>
</evidence>
<feature type="domain" description="GATA-type" evidence="8">
    <location>
        <begin position="234"/>
        <end position="271"/>
    </location>
</feature>
<dbReference type="GO" id="GO:0030154">
    <property type="term" value="P:cell differentiation"/>
    <property type="evidence" value="ECO:0007669"/>
    <property type="project" value="TreeGrafter"/>
</dbReference>
<dbReference type="InterPro" id="IPR051140">
    <property type="entry name" value="GATA_TF"/>
</dbReference>
<dbReference type="PANTHER" id="PTHR45658:SF79">
    <property type="entry name" value="GATA-TYPE DOMAIN-CONTAINING PROTEIN"/>
    <property type="match status" value="1"/>
</dbReference>
<keyword evidence="2" id="KW-0479">Metal-binding</keyword>
<dbReference type="InterPro" id="IPR000679">
    <property type="entry name" value="Znf_GATA"/>
</dbReference>
<organism evidence="9 10">
    <name type="scientific">Lolium multiflorum</name>
    <name type="common">Italian ryegrass</name>
    <name type="synonym">Lolium perenne subsp. multiflorum</name>
    <dbReference type="NCBI Taxonomy" id="4521"/>
    <lineage>
        <taxon>Eukaryota</taxon>
        <taxon>Viridiplantae</taxon>
        <taxon>Streptophyta</taxon>
        <taxon>Embryophyta</taxon>
        <taxon>Tracheophyta</taxon>
        <taxon>Spermatophyta</taxon>
        <taxon>Magnoliopsida</taxon>
        <taxon>Liliopsida</taxon>
        <taxon>Poales</taxon>
        <taxon>Poaceae</taxon>
        <taxon>BOP clade</taxon>
        <taxon>Pooideae</taxon>
        <taxon>Poodae</taxon>
        <taxon>Poeae</taxon>
        <taxon>Poeae Chloroplast Group 2 (Poeae type)</taxon>
        <taxon>Loliodinae</taxon>
        <taxon>Loliinae</taxon>
        <taxon>Lolium</taxon>
    </lineage>
</organism>
<feature type="region of interest" description="Disordered" evidence="7">
    <location>
        <begin position="211"/>
        <end position="239"/>
    </location>
</feature>
<keyword evidence="10" id="KW-1185">Reference proteome</keyword>
<dbReference type="GO" id="GO:0005634">
    <property type="term" value="C:nucleus"/>
    <property type="evidence" value="ECO:0007669"/>
    <property type="project" value="TreeGrafter"/>
</dbReference>
<dbReference type="AlphaFoldDB" id="A0AAD8WA17"/>
<sequence length="337" mass="36468">MRKPTPLLFLNDVSTDFLVDGAGAGDLGACPGAGLCWPDDSLDNVLGYVSMLDDGFLHDLGLDFSLPESRRLDDGSDYAGRAAQDTGALAAALCEPDAPGGGACHVFDSAPEGLPPPPPQAPSFSCSQTSSGRRSLSPTSEPQASHEDDLRWTVLRKPHQRRAARSRHGWPTWTLTLPLALTPPAAARDGDDNDHKDKDFELATCCDIGGDLPLPRPGAGQKRPRKQAGSKNSGKVGKTCTHCRASDTPQWRAGPDGNGTLCNACGIRYKMGKLFPEYRPSNSPEFSSNEHSNRHRNVERIRQRKKLKVMAPELPLNPDAHHHKLLMPLPVCKYETS</sequence>
<dbReference type="PROSITE" id="PS00344">
    <property type="entry name" value="GATA_ZN_FINGER_1"/>
    <property type="match status" value="1"/>
</dbReference>
<dbReference type="SUPFAM" id="SSF57716">
    <property type="entry name" value="Glucocorticoid receptor-like (DNA-binding domain)"/>
    <property type="match status" value="1"/>
</dbReference>
<evidence type="ECO:0000256" key="7">
    <source>
        <dbReference type="SAM" id="MobiDB-lite"/>
    </source>
</evidence>
<dbReference type="Gene3D" id="3.30.50.10">
    <property type="entry name" value="Erythroid Transcription Factor GATA-1, subunit A"/>
    <property type="match status" value="1"/>
</dbReference>
<evidence type="ECO:0000256" key="1">
    <source>
        <dbReference type="ARBA" id="ARBA00005694"/>
    </source>
</evidence>
<evidence type="ECO:0000256" key="3">
    <source>
        <dbReference type="ARBA" id="ARBA00022771"/>
    </source>
</evidence>
<evidence type="ECO:0000313" key="9">
    <source>
        <dbReference type="EMBL" id="KAK1646699.1"/>
    </source>
</evidence>
<feature type="compositionally biased region" description="Basic residues" evidence="7">
    <location>
        <begin position="154"/>
        <end position="167"/>
    </location>
</feature>
<keyword evidence="5" id="KW-0010">Activator</keyword>
<comment type="similarity">
    <text evidence="1">Belongs to the type IV zinc-finger family. Class A subfamily.</text>
</comment>
<dbReference type="GO" id="GO:0006355">
    <property type="term" value="P:regulation of DNA-templated transcription"/>
    <property type="evidence" value="ECO:0007669"/>
    <property type="project" value="InterPro"/>
</dbReference>
<dbReference type="EMBL" id="JAUUTY010000004">
    <property type="protein sequence ID" value="KAK1646699.1"/>
    <property type="molecule type" value="Genomic_DNA"/>
</dbReference>
<keyword evidence="3 6" id="KW-0863">Zinc-finger</keyword>
<dbReference type="Pfam" id="PF00320">
    <property type="entry name" value="GATA"/>
    <property type="match status" value="1"/>
</dbReference>
<reference evidence="9" key="1">
    <citation type="submission" date="2023-07" db="EMBL/GenBank/DDBJ databases">
        <title>A chromosome-level genome assembly of Lolium multiflorum.</title>
        <authorList>
            <person name="Chen Y."/>
            <person name="Copetti D."/>
            <person name="Kolliker R."/>
            <person name="Studer B."/>
        </authorList>
    </citation>
    <scope>NUCLEOTIDE SEQUENCE</scope>
    <source>
        <strain evidence="9">02402/16</strain>
        <tissue evidence="9">Leaf</tissue>
    </source>
</reference>
<dbReference type="PROSITE" id="PS50114">
    <property type="entry name" value="GATA_ZN_FINGER_2"/>
    <property type="match status" value="1"/>
</dbReference>
<feature type="region of interest" description="Disordered" evidence="7">
    <location>
        <begin position="105"/>
        <end position="167"/>
    </location>
</feature>
<keyword evidence="4" id="KW-0862">Zinc</keyword>
<dbReference type="PANTHER" id="PTHR45658">
    <property type="entry name" value="GATA TRANSCRIPTION FACTOR"/>
    <property type="match status" value="1"/>
</dbReference>
<evidence type="ECO:0000256" key="5">
    <source>
        <dbReference type="ARBA" id="ARBA00023159"/>
    </source>
</evidence>
<protein>
    <recommendedName>
        <fullName evidence="8">GATA-type domain-containing protein</fullName>
    </recommendedName>
</protein>
<dbReference type="CDD" id="cd00202">
    <property type="entry name" value="ZnF_GATA"/>
    <property type="match status" value="1"/>
</dbReference>
<name>A0AAD8WA17_LOLMU</name>
<gene>
    <name evidence="9" type="ORF">QYE76_064504</name>
</gene>